<gene>
    <name evidence="2" type="ORF">OPS25_15555</name>
</gene>
<proteinExistence type="predicted"/>
<dbReference type="NCBIfam" id="TIGR02595">
    <property type="entry name" value="PEP_CTERM"/>
    <property type="match status" value="1"/>
</dbReference>
<comment type="caution">
    <text evidence="2">The sequence shown here is derived from an EMBL/GenBank/DDBJ whole genome shotgun (WGS) entry which is preliminary data.</text>
</comment>
<dbReference type="Proteomes" id="UP001142810">
    <property type="component" value="Unassembled WGS sequence"/>
</dbReference>
<protein>
    <submittedName>
        <fullName evidence="2">THxN family PEP-CTERM protein</fullName>
    </submittedName>
</protein>
<dbReference type="EMBL" id="JAPFRD010000013">
    <property type="protein sequence ID" value="MCW8109922.1"/>
    <property type="molecule type" value="Genomic_DNA"/>
</dbReference>
<evidence type="ECO:0000256" key="1">
    <source>
        <dbReference type="SAM" id="SignalP"/>
    </source>
</evidence>
<sequence>MKSIKIIAAAIAVSTSFSSLADPMLIQQWSFTNEAGFFNPEFTRKPANAVNDPTVDGDSADGGTSILSTGALPDNVCWGDAVSTRKGQSCLKINSPVTNESTETWNENGEWVNITDGSAQGNAVTAAIGEDYTHFFKQGTALRHDNFPITGQFLDGVTIVDGIQLQAVMPTGIEVNAPELMFLVDFWETPNGGLDADGTCPFGPAARTPESINEKGCSDIFQMLPASDASTTIAIINRGDDFIDFSVKFKVQGVDAALYHRDYELITRLSGLSVVGESIGFATRENGVNVLNAQFAIRAIDAPEPSTLAIFAASLLALSGFTRRKAK</sequence>
<feature type="signal peptide" evidence="1">
    <location>
        <begin position="1"/>
        <end position="21"/>
    </location>
</feature>
<dbReference type="RefSeq" id="WP_265618806.1">
    <property type="nucleotide sequence ID" value="NZ_JAPFRD010000013.1"/>
</dbReference>
<reference evidence="2" key="1">
    <citation type="submission" date="2022-11" db="EMBL/GenBank/DDBJ databases">
        <title>Alteromonas sp. nov., isolated from sea water of the Qingdao.</title>
        <authorList>
            <person name="Wang Q."/>
        </authorList>
    </citation>
    <scope>NUCLEOTIDE SEQUENCE</scope>
    <source>
        <strain evidence="2">ASW11-7</strain>
    </source>
</reference>
<evidence type="ECO:0000313" key="3">
    <source>
        <dbReference type="Proteomes" id="UP001142810"/>
    </source>
</evidence>
<keyword evidence="1" id="KW-0732">Signal</keyword>
<keyword evidence="3" id="KW-1185">Reference proteome</keyword>
<accession>A0ABT3PAX8</accession>
<dbReference type="InterPro" id="IPR013424">
    <property type="entry name" value="Ice-binding_C"/>
</dbReference>
<organism evidence="2 3">
    <name type="scientific">Alteromonas aquimaris</name>
    <dbReference type="NCBI Taxonomy" id="2998417"/>
    <lineage>
        <taxon>Bacteria</taxon>
        <taxon>Pseudomonadati</taxon>
        <taxon>Pseudomonadota</taxon>
        <taxon>Gammaproteobacteria</taxon>
        <taxon>Alteromonadales</taxon>
        <taxon>Alteromonadaceae</taxon>
        <taxon>Alteromonas/Salinimonas group</taxon>
        <taxon>Alteromonas</taxon>
    </lineage>
</organism>
<dbReference type="NCBIfam" id="NF038125">
    <property type="entry name" value="PEP_CTERM_THxN"/>
    <property type="match status" value="1"/>
</dbReference>
<feature type="chain" id="PRO_5046703793" evidence="1">
    <location>
        <begin position="22"/>
        <end position="327"/>
    </location>
</feature>
<evidence type="ECO:0000313" key="2">
    <source>
        <dbReference type="EMBL" id="MCW8109922.1"/>
    </source>
</evidence>
<name>A0ABT3PAX8_9ALTE</name>